<dbReference type="STRING" id="283909.R7VBP2"/>
<evidence type="ECO:0000256" key="11">
    <source>
        <dbReference type="ARBA" id="ARBA00033441"/>
    </source>
</evidence>
<dbReference type="EMBL" id="AMQN01000741">
    <property type="status" value="NOT_ANNOTATED_CDS"/>
    <property type="molecule type" value="Genomic_DNA"/>
</dbReference>
<keyword evidence="8" id="KW-0378">Hydrolase</keyword>
<evidence type="ECO:0000256" key="1">
    <source>
        <dbReference type="ARBA" id="ARBA00001947"/>
    </source>
</evidence>
<dbReference type="CDD" id="cd01285">
    <property type="entry name" value="nucleoside_deaminase"/>
    <property type="match status" value="1"/>
</dbReference>
<gene>
    <name evidence="14" type="ORF">CAPTEDRAFT_2116</name>
</gene>
<dbReference type="SUPFAM" id="SSF53927">
    <property type="entry name" value="Cytidine deaminase-like"/>
    <property type="match status" value="1"/>
</dbReference>
<evidence type="ECO:0000313" key="16">
    <source>
        <dbReference type="Proteomes" id="UP000014760"/>
    </source>
</evidence>
<evidence type="ECO:0000256" key="2">
    <source>
        <dbReference type="ARBA" id="ARBA00002255"/>
    </source>
</evidence>
<evidence type="ECO:0000313" key="15">
    <source>
        <dbReference type="EnsemblMetazoa" id="CapteP2116"/>
    </source>
</evidence>
<evidence type="ECO:0000256" key="6">
    <source>
        <dbReference type="ARBA" id="ARBA00022694"/>
    </source>
</evidence>
<dbReference type="PANTHER" id="PTHR11079">
    <property type="entry name" value="CYTOSINE DEAMINASE FAMILY MEMBER"/>
    <property type="match status" value="1"/>
</dbReference>
<dbReference type="FunCoup" id="R7VBP2">
    <property type="interactions" value="849"/>
</dbReference>
<reference evidence="14 16" key="2">
    <citation type="journal article" date="2013" name="Nature">
        <title>Insights into bilaterian evolution from three spiralian genomes.</title>
        <authorList>
            <person name="Simakov O."/>
            <person name="Marletaz F."/>
            <person name="Cho S.J."/>
            <person name="Edsinger-Gonzales E."/>
            <person name="Havlak P."/>
            <person name="Hellsten U."/>
            <person name="Kuo D.H."/>
            <person name="Larsson T."/>
            <person name="Lv J."/>
            <person name="Arendt D."/>
            <person name="Savage R."/>
            <person name="Osoegawa K."/>
            <person name="de Jong P."/>
            <person name="Grimwood J."/>
            <person name="Chapman J.A."/>
            <person name="Shapiro H."/>
            <person name="Aerts A."/>
            <person name="Otillar R.P."/>
            <person name="Terry A.Y."/>
            <person name="Boore J.L."/>
            <person name="Grigoriev I.V."/>
            <person name="Lindberg D.R."/>
            <person name="Seaver E.C."/>
            <person name="Weisblat D.A."/>
            <person name="Putnam N.H."/>
            <person name="Rokhsar D.S."/>
        </authorList>
    </citation>
    <scope>NUCLEOTIDE SEQUENCE</scope>
    <source>
        <strain evidence="14 16">I ESC-2004</strain>
    </source>
</reference>
<dbReference type="GO" id="GO:0002100">
    <property type="term" value="P:tRNA wobble adenosine to inosine editing"/>
    <property type="evidence" value="ECO:0007669"/>
    <property type="project" value="InterPro"/>
</dbReference>
<dbReference type="EC" id="3.5.4.33" evidence="4"/>
<keyword evidence="9" id="KW-0862">Zinc</keyword>
<evidence type="ECO:0000256" key="8">
    <source>
        <dbReference type="ARBA" id="ARBA00022801"/>
    </source>
</evidence>
<comment type="cofactor">
    <cofactor evidence="1">
        <name>Zn(2+)</name>
        <dbReference type="ChEBI" id="CHEBI:29105"/>
    </cofactor>
</comment>
<evidence type="ECO:0000256" key="9">
    <source>
        <dbReference type="ARBA" id="ARBA00022833"/>
    </source>
</evidence>
<dbReference type="GO" id="GO:0052717">
    <property type="term" value="F:tRNA-specific adenosine-34 deaminase activity"/>
    <property type="evidence" value="ECO:0007669"/>
    <property type="project" value="UniProtKB-EC"/>
</dbReference>
<dbReference type="EMBL" id="KB295062">
    <property type="protein sequence ID" value="ELU13706.1"/>
    <property type="molecule type" value="Genomic_DNA"/>
</dbReference>
<dbReference type="PROSITE" id="PS51747">
    <property type="entry name" value="CYT_DCMP_DEAMINASES_2"/>
    <property type="match status" value="1"/>
</dbReference>
<dbReference type="GO" id="GO:0008270">
    <property type="term" value="F:zinc ion binding"/>
    <property type="evidence" value="ECO:0007669"/>
    <property type="project" value="InterPro"/>
</dbReference>
<evidence type="ECO:0000256" key="3">
    <source>
        <dbReference type="ARBA" id="ARBA00010669"/>
    </source>
</evidence>
<dbReference type="EnsemblMetazoa" id="CapteT2116">
    <property type="protein sequence ID" value="CapteP2116"/>
    <property type="gene ID" value="CapteG2116"/>
</dbReference>
<sequence>MSHEDHLRWMKEALRLADEAFKVGEVPVGCILVYSHNGQEIIVGQGRNEVTETKNATRHAEMIAIDQAMGWAEKNMFKSASVLEKCKLYVTVEPCIMCASALRQARISAVVYGCANERFGGCGSVLCVSSDVLDSELAPLQCVSGILAEEAIALLKNFYKCENPNAPAEKRKIKA</sequence>
<dbReference type="HOGENOM" id="CLU_025810_8_2_1"/>
<dbReference type="AlphaFoldDB" id="R7VBP2"/>
<dbReference type="Gene3D" id="3.40.140.10">
    <property type="entry name" value="Cytidine Deaminase, domain 2"/>
    <property type="match status" value="1"/>
</dbReference>
<accession>R7VBP2</accession>
<comment type="similarity">
    <text evidence="3">Belongs to the cytidine and deoxycytidylate deaminase family. ADAT2 subfamily.</text>
</comment>
<comment type="catalytic activity">
    <reaction evidence="12">
        <text>adenosine(34) in tRNA + H2O + H(+) = inosine(34) in tRNA + NH4(+)</text>
        <dbReference type="Rhea" id="RHEA:43168"/>
        <dbReference type="Rhea" id="RHEA-COMP:10373"/>
        <dbReference type="Rhea" id="RHEA-COMP:10374"/>
        <dbReference type="ChEBI" id="CHEBI:15377"/>
        <dbReference type="ChEBI" id="CHEBI:15378"/>
        <dbReference type="ChEBI" id="CHEBI:28938"/>
        <dbReference type="ChEBI" id="CHEBI:74411"/>
        <dbReference type="ChEBI" id="CHEBI:82852"/>
        <dbReference type="EC" id="3.5.4.33"/>
    </reaction>
</comment>
<evidence type="ECO:0000256" key="7">
    <source>
        <dbReference type="ARBA" id="ARBA00022723"/>
    </source>
</evidence>
<proteinExistence type="inferred from homology"/>
<dbReference type="Proteomes" id="UP000014760">
    <property type="component" value="Unassembled WGS sequence"/>
</dbReference>
<dbReference type="GO" id="GO:0005737">
    <property type="term" value="C:cytoplasm"/>
    <property type="evidence" value="ECO:0007669"/>
    <property type="project" value="TreeGrafter"/>
</dbReference>
<feature type="domain" description="CMP/dCMP-type deaminase" evidence="13">
    <location>
        <begin position="4"/>
        <end position="133"/>
    </location>
</feature>
<reference evidence="16" key="1">
    <citation type="submission" date="2012-12" db="EMBL/GenBank/DDBJ databases">
        <authorList>
            <person name="Hellsten U."/>
            <person name="Grimwood J."/>
            <person name="Chapman J.A."/>
            <person name="Shapiro H."/>
            <person name="Aerts A."/>
            <person name="Otillar R.P."/>
            <person name="Terry A.Y."/>
            <person name="Boore J.L."/>
            <person name="Simakov O."/>
            <person name="Marletaz F."/>
            <person name="Cho S.-J."/>
            <person name="Edsinger-Gonzales E."/>
            <person name="Havlak P."/>
            <person name="Kuo D.-H."/>
            <person name="Larsson T."/>
            <person name="Lv J."/>
            <person name="Arendt D."/>
            <person name="Savage R."/>
            <person name="Osoegawa K."/>
            <person name="de Jong P."/>
            <person name="Lindberg D.R."/>
            <person name="Seaver E.C."/>
            <person name="Weisblat D.A."/>
            <person name="Putnam N.H."/>
            <person name="Grigoriev I.V."/>
            <person name="Rokhsar D.S."/>
        </authorList>
    </citation>
    <scope>NUCLEOTIDE SEQUENCE</scope>
    <source>
        <strain evidence="16">I ESC-2004</strain>
    </source>
</reference>
<dbReference type="InterPro" id="IPR002125">
    <property type="entry name" value="CMP_dCMP_dom"/>
</dbReference>
<dbReference type="OrthoDB" id="408702at2759"/>
<name>R7VBP2_CAPTE</name>
<evidence type="ECO:0000256" key="5">
    <source>
        <dbReference type="ARBA" id="ARBA00019216"/>
    </source>
</evidence>
<evidence type="ECO:0000313" key="14">
    <source>
        <dbReference type="EMBL" id="ELU13706.1"/>
    </source>
</evidence>
<evidence type="ECO:0000256" key="10">
    <source>
        <dbReference type="ARBA" id="ARBA00031817"/>
    </source>
</evidence>
<dbReference type="InterPro" id="IPR016192">
    <property type="entry name" value="APOBEC/CMP_deaminase_Zn-bd"/>
</dbReference>
<keyword evidence="7" id="KW-0479">Metal-binding</keyword>
<protein>
    <recommendedName>
        <fullName evidence="5">tRNA-specific adenosine deaminase 2</fullName>
        <ecNumber evidence="4">3.5.4.33</ecNumber>
    </recommendedName>
    <alternativeName>
        <fullName evidence="11">Deaminase domain-containing protein 1</fullName>
    </alternativeName>
    <alternativeName>
        <fullName evidence="10">tRNA-specific adenosine-34 deaminase subunit ADAT2</fullName>
    </alternativeName>
</protein>
<dbReference type="InterPro" id="IPR028883">
    <property type="entry name" value="tRNA_aden_deaminase"/>
</dbReference>
<evidence type="ECO:0000256" key="12">
    <source>
        <dbReference type="ARBA" id="ARBA00048045"/>
    </source>
</evidence>
<organism evidence="14">
    <name type="scientific">Capitella teleta</name>
    <name type="common">Polychaete worm</name>
    <dbReference type="NCBI Taxonomy" id="283909"/>
    <lineage>
        <taxon>Eukaryota</taxon>
        <taxon>Metazoa</taxon>
        <taxon>Spiralia</taxon>
        <taxon>Lophotrochozoa</taxon>
        <taxon>Annelida</taxon>
        <taxon>Polychaeta</taxon>
        <taxon>Sedentaria</taxon>
        <taxon>Scolecida</taxon>
        <taxon>Capitellidae</taxon>
        <taxon>Capitella</taxon>
    </lineage>
</organism>
<dbReference type="GO" id="GO:0005634">
    <property type="term" value="C:nucleus"/>
    <property type="evidence" value="ECO:0007669"/>
    <property type="project" value="TreeGrafter"/>
</dbReference>
<dbReference type="PROSITE" id="PS00903">
    <property type="entry name" value="CYT_DCMP_DEAMINASES_1"/>
    <property type="match status" value="1"/>
</dbReference>
<keyword evidence="6" id="KW-0819">tRNA processing</keyword>
<evidence type="ECO:0000256" key="4">
    <source>
        <dbReference type="ARBA" id="ARBA00012740"/>
    </source>
</evidence>
<dbReference type="PANTHER" id="PTHR11079:SF149">
    <property type="entry name" value="TRNA-SPECIFIC ADENOSINE DEAMINASE 2"/>
    <property type="match status" value="1"/>
</dbReference>
<dbReference type="OMA" id="PCQMCAG"/>
<dbReference type="Pfam" id="PF00383">
    <property type="entry name" value="dCMP_cyt_deam_1"/>
    <property type="match status" value="1"/>
</dbReference>
<keyword evidence="16" id="KW-1185">Reference proteome</keyword>
<evidence type="ECO:0000259" key="13">
    <source>
        <dbReference type="PROSITE" id="PS51747"/>
    </source>
</evidence>
<comment type="function">
    <text evidence="2">Probably participates in deamination of adenosine-34 to inosine in many tRNAs.</text>
</comment>
<dbReference type="HAMAP" id="MF_00972">
    <property type="entry name" value="tRNA_aden_deaminase"/>
    <property type="match status" value="1"/>
</dbReference>
<reference evidence="15" key="3">
    <citation type="submission" date="2015-06" db="UniProtKB">
        <authorList>
            <consortium name="EnsemblMetazoa"/>
        </authorList>
    </citation>
    <scope>IDENTIFICATION</scope>
</reference>
<dbReference type="InterPro" id="IPR016193">
    <property type="entry name" value="Cytidine_deaminase-like"/>
</dbReference>